<gene>
    <name evidence="2" type="ORF">U6N30_32210</name>
</gene>
<dbReference type="Proteomes" id="UP001324287">
    <property type="component" value="Chromosome"/>
</dbReference>
<reference evidence="2 3" key="1">
    <citation type="submission" date="2023-12" db="EMBL/GenBank/DDBJ databases">
        <title>Blastococcus brunescens sp. nov., an actonobacterium isolated from sandstone collected in sahara desert.</title>
        <authorList>
            <person name="Gtari M."/>
            <person name="Ghodhbane F."/>
        </authorList>
    </citation>
    <scope>NUCLEOTIDE SEQUENCE [LARGE SCALE GENOMIC DNA]</scope>
    <source>
        <strain evidence="2 3">BMG 8361</strain>
    </source>
</reference>
<dbReference type="InterPro" id="IPR002645">
    <property type="entry name" value="STAS_dom"/>
</dbReference>
<evidence type="ECO:0000313" key="2">
    <source>
        <dbReference type="EMBL" id="WRL64170.1"/>
    </source>
</evidence>
<organism evidence="2 3">
    <name type="scientific">Blastococcus brunescens</name>
    <dbReference type="NCBI Taxonomy" id="1564165"/>
    <lineage>
        <taxon>Bacteria</taxon>
        <taxon>Bacillati</taxon>
        <taxon>Actinomycetota</taxon>
        <taxon>Actinomycetes</taxon>
        <taxon>Geodermatophilales</taxon>
        <taxon>Geodermatophilaceae</taxon>
        <taxon>Blastococcus</taxon>
    </lineage>
</organism>
<name>A0ABZ1B032_9ACTN</name>
<dbReference type="InterPro" id="IPR036513">
    <property type="entry name" value="STAS_dom_sf"/>
</dbReference>
<dbReference type="EMBL" id="CP141261">
    <property type="protein sequence ID" value="WRL64170.1"/>
    <property type="molecule type" value="Genomic_DNA"/>
</dbReference>
<evidence type="ECO:0000313" key="3">
    <source>
        <dbReference type="Proteomes" id="UP001324287"/>
    </source>
</evidence>
<evidence type="ECO:0000259" key="1">
    <source>
        <dbReference type="PROSITE" id="PS50801"/>
    </source>
</evidence>
<protein>
    <submittedName>
        <fullName evidence="2">STAS domain-containing protein</fullName>
    </submittedName>
</protein>
<sequence>MLRETIDRRTGSIRASGRLTLLGADLLRGTAESLHEDGHVRVVLDLRDVRDADAAGLDLLRGLGQEFAARGGELVVRHAPVTV</sequence>
<proteinExistence type="predicted"/>
<dbReference type="SUPFAM" id="SSF52091">
    <property type="entry name" value="SpoIIaa-like"/>
    <property type="match status" value="1"/>
</dbReference>
<dbReference type="InterPro" id="IPR058548">
    <property type="entry name" value="MlaB-like_STAS"/>
</dbReference>
<dbReference type="CDD" id="cd07043">
    <property type="entry name" value="STAS_anti-anti-sigma_factors"/>
    <property type="match status" value="1"/>
</dbReference>
<dbReference type="Pfam" id="PF13466">
    <property type="entry name" value="STAS_2"/>
    <property type="match status" value="1"/>
</dbReference>
<dbReference type="PROSITE" id="PS50801">
    <property type="entry name" value="STAS"/>
    <property type="match status" value="1"/>
</dbReference>
<accession>A0ABZ1B032</accession>
<dbReference type="RefSeq" id="WP_324275498.1">
    <property type="nucleotide sequence ID" value="NZ_CP141261.1"/>
</dbReference>
<keyword evidence="3" id="KW-1185">Reference proteome</keyword>
<dbReference type="Gene3D" id="3.30.750.24">
    <property type="entry name" value="STAS domain"/>
    <property type="match status" value="1"/>
</dbReference>
<feature type="domain" description="STAS" evidence="1">
    <location>
        <begin position="13"/>
        <end position="83"/>
    </location>
</feature>